<dbReference type="GO" id="GO:0070987">
    <property type="term" value="P:error-free translesion synthesis"/>
    <property type="evidence" value="ECO:0007669"/>
    <property type="project" value="UniProtKB-ARBA"/>
</dbReference>
<keyword evidence="5 7" id="KW-0539">Nucleus</keyword>
<name>A0A0K3CK77_RHOTO</name>
<protein>
    <recommendedName>
        <fullName evidence="7">DNA sliding clamp PCNA</fullName>
    </recommendedName>
</protein>
<comment type="similarity">
    <text evidence="2 8">Belongs to the PCNA family.</text>
</comment>
<dbReference type="PROSITE" id="PS01251">
    <property type="entry name" value="PCNA_1"/>
    <property type="match status" value="1"/>
</dbReference>
<evidence type="ECO:0000256" key="5">
    <source>
        <dbReference type="ARBA" id="ARBA00023242"/>
    </source>
</evidence>
<evidence type="ECO:0000256" key="7">
    <source>
        <dbReference type="RuleBase" id="RU000641"/>
    </source>
</evidence>
<evidence type="ECO:0000256" key="3">
    <source>
        <dbReference type="ARBA" id="ARBA00022705"/>
    </source>
</evidence>
<evidence type="ECO:0000256" key="2">
    <source>
        <dbReference type="ARBA" id="ARBA00010462"/>
    </source>
</evidence>
<evidence type="ECO:0000313" key="13">
    <source>
        <dbReference type="Proteomes" id="UP000199069"/>
    </source>
</evidence>
<evidence type="ECO:0000256" key="8">
    <source>
        <dbReference type="RuleBase" id="RU003671"/>
    </source>
</evidence>
<feature type="compositionally biased region" description="Acidic residues" evidence="9">
    <location>
        <begin position="193"/>
        <end position="225"/>
    </location>
</feature>
<comment type="function">
    <text evidence="7">This protein is an auxiliary protein of DNA polymerase delta and is involved in the control of eukaryotic DNA replication by increasing the polymerase's processivity during elongation of the leading strand.</text>
</comment>
<evidence type="ECO:0000259" key="11">
    <source>
        <dbReference type="Pfam" id="PF02747"/>
    </source>
</evidence>
<keyword evidence="13" id="KW-1185">Reference proteome</keyword>
<keyword evidence="3 8" id="KW-0235">DNA replication</keyword>
<dbReference type="InterPro" id="IPR022648">
    <property type="entry name" value="Pr_cel_nuc_antig_N"/>
</dbReference>
<dbReference type="PANTHER" id="PTHR11352:SF0">
    <property type="entry name" value="PROLIFERATING CELL NUCLEAR ANTIGEN"/>
    <property type="match status" value="1"/>
</dbReference>
<feature type="domain" description="Proliferating cell nuclear antigen PCNA C-terminal" evidence="11">
    <location>
        <begin position="125"/>
        <end position="186"/>
    </location>
</feature>
<feature type="compositionally biased region" description="Basic residues" evidence="9">
    <location>
        <begin position="284"/>
        <end position="299"/>
    </location>
</feature>
<dbReference type="PANTHER" id="PTHR11352">
    <property type="entry name" value="PROLIFERATING CELL NUCLEAR ANTIGEN"/>
    <property type="match status" value="1"/>
</dbReference>
<dbReference type="PROSITE" id="PS00293">
    <property type="entry name" value="PCNA_2"/>
    <property type="match status" value="1"/>
</dbReference>
<dbReference type="GO" id="GO:0006298">
    <property type="term" value="P:mismatch repair"/>
    <property type="evidence" value="ECO:0007669"/>
    <property type="project" value="TreeGrafter"/>
</dbReference>
<dbReference type="FunFam" id="3.10.150.10:FF:000006">
    <property type="entry name" value="Proliferating cell nuclear antigen"/>
    <property type="match status" value="1"/>
</dbReference>
<dbReference type="STRING" id="5286.A0A0K3CK77"/>
<evidence type="ECO:0000256" key="4">
    <source>
        <dbReference type="ARBA" id="ARBA00023125"/>
    </source>
</evidence>
<dbReference type="Pfam" id="PF00705">
    <property type="entry name" value="PCNA_N"/>
    <property type="match status" value="1"/>
</dbReference>
<dbReference type="FunFam" id="3.10.150.10:FF:000008">
    <property type="entry name" value="Proliferating cell nuclear antigen"/>
    <property type="match status" value="1"/>
</dbReference>
<dbReference type="CDD" id="cd00577">
    <property type="entry name" value="PCNA"/>
    <property type="match status" value="1"/>
</dbReference>
<evidence type="ECO:0000259" key="10">
    <source>
        <dbReference type="Pfam" id="PF00705"/>
    </source>
</evidence>
<feature type="region of interest" description="Disordered" evidence="9">
    <location>
        <begin position="174"/>
        <end position="323"/>
    </location>
</feature>
<dbReference type="GO" id="GO:0043626">
    <property type="term" value="C:PCNA complex"/>
    <property type="evidence" value="ECO:0007669"/>
    <property type="project" value="UniProtKB-ARBA"/>
</dbReference>
<evidence type="ECO:0000313" key="12">
    <source>
        <dbReference type="EMBL" id="CTR08825.1"/>
    </source>
</evidence>
<comment type="function">
    <text evidence="6">This protein is an auxiliary protein of DNA polymerase delta and is involved in the control of eukaryotic DNA replication by increasing the polymerase's processibility during elongation of the leading strand. Involved in DNA repair.</text>
</comment>
<dbReference type="InterPro" id="IPR046938">
    <property type="entry name" value="DNA_clamp_sf"/>
</dbReference>
<dbReference type="InterPro" id="IPR022649">
    <property type="entry name" value="Pr_cel_nuc_antig_C"/>
</dbReference>
<dbReference type="InterPro" id="IPR000730">
    <property type="entry name" value="Pr_cel_nuc_antig"/>
</dbReference>
<feature type="compositionally biased region" description="Acidic residues" evidence="9">
    <location>
        <begin position="256"/>
        <end position="268"/>
    </location>
</feature>
<dbReference type="GO" id="GO:0006273">
    <property type="term" value="P:lagging strand elongation"/>
    <property type="evidence" value="ECO:0007669"/>
    <property type="project" value="UniProtKB-ARBA"/>
</dbReference>
<dbReference type="GO" id="GO:0003677">
    <property type="term" value="F:DNA binding"/>
    <property type="evidence" value="ECO:0007669"/>
    <property type="project" value="UniProtKB-KW"/>
</dbReference>
<proteinExistence type="inferred from homology"/>
<organism evidence="12 13">
    <name type="scientific">Rhodotorula toruloides</name>
    <name type="common">Yeast</name>
    <name type="synonym">Rhodosporidium toruloides</name>
    <dbReference type="NCBI Taxonomy" id="5286"/>
    <lineage>
        <taxon>Eukaryota</taxon>
        <taxon>Fungi</taxon>
        <taxon>Dikarya</taxon>
        <taxon>Basidiomycota</taxon>
        <taxon>Pucciniomycotina</taxon>
        <taxon>Microbotryomycetes</taxon>
        <taxon>Sporidiobolales</taxon>
        <taxon>Sporidiobolaceae</taxon>
        <taxon>Rhodotorula</taxon>
    </lineage>
</organism>
<evidence type="ECO:0000256" key="1">
    <source>
        <dbReference type="ARBA" id="ARBA00004123"/>
    </source>
</evidence>
<sequence length="388" mass="42635">MLEAKLEQAELLKKVPVKELVTDANFDCSDEGIKLQAMDNSHVALVSLNLAKTGFSEYRCDRDMSLGVSLASLQKIVKCAGNNDILTLRADESVDVLALLFEAKHADRVGEYEMKLMDIDQEHLGIPDTVYDAEIDLPATEFARIIRDLKELGESVKIEVSKEGVRFSADGDIGTASVTLKPTDKRGRKADSDGEDSDEEEEQDEEDEDEEAEEPEPKEEEDEDGDVKPKISASDDEDDDAPAKSKAGKKRKAVADSEEEDGADENGDEAPSPKKVKKESGKAKPAKKEKKKAAPKKGRASSSSSKAKSSKGKKAKGGDEEKSMDVRINLQQAVALTFSIKYLSNFAKSTPLAERVHLHMSNEVPLLVEYAFEQGHIRYYLAPKLTDE</sequence>
<dbReference type="GO" id="GO:0030337">
    <property type="term" value="F:DNA polymerase processivity factor activity"/>
    <property type="evidence" value="ECO:0007669"/>
    <property type="project" value="InterPro"/>
</dbReference>
<reference evidence="12 13" key="1">
    <citation type="submission" date="2015-07" db="EMBL/GenBank/DDBJ databases">
        <authorList>
            <person name="Cajimat M.N.B."/>
            <person name="Milazzo M.L."/>
            <person name="Fulhorst C.F."/>
        </authorList>
    </citation>
    <scope>NUCLEOTIDE SEQUENCE [LARGE SCALE GENOMIC DNA]</scope>
    <source>
        <strain evidence="12">Single colony</strain>
    </source>
</reference>
<comment type="subcellular location">
    <subcellularLocation>
        <location evidence="1 7">Nucleus</location>
    </subcellularLocation>
</comment>
<dbReference type="Pfam" id="PF02747">
    <property type="entry name" value="PCNA_C"/>
    <property type="match status" value="2"/>
</dbReference>
<feature type="domain" description="Proliferating cell nuclear antigen PCNA N-terminal" evidence="10">
    <location>
        <begin position="1"/>
        <end position="122"/>
    </location>
</feature>
<feature type="compositionally biased region" description="Basic and acidic residues" evidence="9">
    <location>
        <begin position="182"/>
        <end position="192"/>
    </location>
</feature>
<dbReference type="InterPro" id="IPR022659">
    <property type="entry name" value="Pr_cel_nuc_antig_CS"/>
</dbReference>
<dbReference type="OMA" id="GEFACIC"/>
<accession>A0A0K3CK77</accession>
<dbReference type="GO" id="GO:0006272">
    <property type="term" value="P:leading strand elongation"/>
    <property type="evidence" value="ECO:0007669"/>
    <property type="project" value="TreeGrafter"/>
</dbReference>
<evidence type="ECO:0000256" key="6">
    <source>
        <dbReference type="ARBA" id="ARBA00054163"/>
    </source>
</evidence>
<dbReference type="Gene3D" id="3.10.150.10">
    <property type="entry name" value="DNA Polymerase III, subunit A, domain 2"/>
    <property type="match status" value="3"/>
</dbReference>
<dbReference type="SUPFAM" id="SSF55979">
    <property type="entry name" value="DNA clamp"/>
    <property type="match status" value="2"/>
</dbReference>
<dbReference type="AlphaFoldDB" id="A0A0K3CK77"/>
<gene>
    <name evidence="12" type="primary">FGENESH: predicted gene_9.32</name>
    <name evidence="12" type="ORF">BN2166_0046860</name>
</gene>
<dbReference type="GO" id="GO:0006275">
    <property type="term" value="P:regulation of DNA replication"/>
    <property type="evidence" value="ECO:0007669"/>
    <property type="project" value="InterPro"/>
</dbReference>
<keyword evidence="4 8" id="KW-0238">DNA-binding</keyword>
<dbReference type="Proteomes" id="UP000199069">
    <property type="component" value="Unassembled WGS sequence"/>
</dbReference>
<feature type="domain" description="Proliferating cell nuclear antigen PCNA C-terminal" evidence="11">
    <location>
        <begin position="321"/>
        <end position="384"/>
    </location>
</feature>
<dbReference type="NCBIfam" id="TIGR00590">
    <property type="entry name" value="pcna"/>
    <property type="match status" value="1"/>
</dbReference>
<dbReference type="EMBL" id="CWKI01000009">
    <property type="protein sequence ID" value="CTR08825.1"/>
    <property type="molecule type" value="Genomic_DNA"/>
</dbReference>
<evidence type="ECO:0000256" key="9">
    <source>
        <dbReference type="SAM" id="MobiDB-lite"/>
    </source>
</evidence>
<dbReference type="PRINTS" id="PR00339">
    <property type="entry name" value="PCNACYCLIN"/>
</dbReference>